<dbReference type="Gene3D" id="1.20.1250.20">
    <property type="entry name" value="MFS general substrate transporter like domains"/>
    <property type="match status" value="1"/>
</dbReference>
<feature type="transmembrane region" description="Helical" evidence="7">
    <location>
        <begin position="292"/>
        <end position="310"/>
    </location>
</feature>
<dbReference type="PANTHER" id="PTHR23513:SF11">
    <property type="entry name" value="STAPHYLOFERRIN A TRANSPORTER"/>
    <property type="match status" value="1"/>
</dbReference>
<dbReference type="AlphaFoldDB" id="A0A543CWJ9"/>
<dbReference type="EMBL" id="VFOZ01000001">
    <property type="protein sequence ID" value="TQM01482.1"/>
    <property type="molecule type" value="Genomic_DNA"/>
</dbReference>
<keyword evidence="4 7" id="KW-1133">Transmembrane helix</keyword>
<evidence type="ECO:0000313" key="9">
    <source>
        <dbReference type="Proteomes" id="UP000316096"/>
    </source>
</evidence>
<dbReference type="Pfam" id="PF07690">
    <property type="entry name" value="MFS_1"/>
    <property type="match status" value="1"/>
</dbReference>
<evidence type="ECO:0000256" key="6">
    <source>
        <dbReference type="SAM" id="MobiDB-lite"/>
    </source>
</evidence>
<comment type="caution">
    <text evidence="8">The sequence shown here is derived from an EMBL/GenBank/DDBJ whole genome shotgun (WGS) entry which is preliminary data.</text>
</comment>
<accession>A0A543CWJ9</accession>
<dbReference type="GO" id="GO:0022857">
    <property type="term" value="F:transmembrane transporter activity"/>
    <property type="evidence" value="ECO:0007669"/>
    <property type="project" value="InterPro"/>
</dbReference>
<dbReference type="RefSeq" id="WP_141961314.1">
    <property type="nucleotide sequence ID" value="NZ_VFOZ01000001.1"/>
</dbReference>
<dbReference type="GO" id="GO:0005886">
    <property type="term" value="C:plasma membrane"/>
    <property type="evidence" value="ECO:0007669"/>
    <property type="project" value="UniProtKB-SubCell"/>
</dbReference>
<feature type="transmembrane region" description="Helical" evidence="7">
    <location>
        <begin position="381"/>
        <end position="398"/>
    </location>
</feature>
<dbReference type="InterPro" id="IPR036259">
    <property type="entry name" value="MFS_trans_sf"/>
</dbReference>
<name>A0A543CWJ9_9ACTN</name>
<evidence type="ECO:0000256" key="4">
    <source>
        <dbReference type="ARBA" id="ARBA00022989"/>
    </source>
</evidence>
<feature type="transmembrane region" description="Helical" evidence="7">
    <location>
        <begin position="53"/>
        <end position="74"/>
    </location>
</feature>
<feature type="transmembrane region" description="Helical" evidence="7">
    <location>
        <begin position="21"/>
        <end position="47"/>
    </location>
</feature>
<dbReference type="SUPFAM" id="SSF103473">
    <property type="entry name" value="MFS general substrate transporter"/>
    <property type="match status" value="1"/>
</dbReference>
<feature type="transmembrane region" description="Helical" evidence="7">
    <location>
        <begin position="346"/>
        <end position="369"/>
    </location>
</feature>
<keyword evidence="9" id="KW-1185">Reference proteome</keyword>
<dbReference type="Proteomes" id="UP000316096">
    <property type="component" value="Unassembled WGS sequence"/>
</dbReference>
<dbReference type="OrthoDB" id="3227279at2"/>
<feature type="transmembrane region" description="Helical" evidence="7">
    <location>
        <begin position="231"/>
        <end position="253"/>
    </location>
</feature>
<reference evidence="8 9" key="1">
    <citation type="submission" date="2019-06" db="EMBL/GenBank/DDBJ databases">
        <title>Sequencing the genomes of 1000 actinobacteria strains.</title>
        <authorList>
            <person name="Klenk H.-P."/>
        </authorList>
    </citation>
    <scope>NUCLEOTIDE SEQUENCE [LARGE SCALE GENOMIC DNA]</scope>
    <source>
        <strain evidence="8 9">DSM 102200</strain>
    </source>
</reference>
<comment type="subcellular location">
    <subcellularLocation>
        <location evidence="1">Cell membrane</location>
        <topology evidence="1">Multi-pass membrane protein</topology>
    </subcellularLocation>
</comment>
<feature type="transmembrane region" description="Helical" evidence="7">
    <location>
        <begin position="316"/>
        <end position="334"/>
    </location>
</feature>
<evidence type="ECO:0000256" key="2">
    <source>
        <dbReference type="ARBA" id="ARBA00022475"/>
    </source>
</evidence>
<evidence type="ECO:0000256" key="5">
    <source>
        <dbReference type="ARBA" id="ARBA00023136"/>
    </source>
</evidence>
<evidence type="ECO:0000256" key="3">
    <source>
        <dbReference type="ARBA" id="ARBA00022692"/>
    </source>
</evidence>
<keyword evidence="5 7" id="KW-0472">Membrane</keyword>
<proteinExistence type="predicted"/>
<protein>
    <submittedName>
        <fullName evidence="8">Putative MFS family arabinose efflux permease</fullName>
    </submittedName>
</protein>
<keyword evidence="3 7" id="KW-0812">Transmembrane</keyword>
<dbReference type="CDD" id="cd06173">
    <property type="entry name" value="MFS_MefA_like"/>
    <property type="match status" value="1"/>
</dbReference>
<sequence length="427" mass="44026">MTTSDKVPAGRYRDAFASTEFRVLFGALVVSMLGYVVASLAIVVLVYRRTNSPLLSALTFTTMFVPYLLGGTLLSGLVDRVPVRRLLVCCDLGGAVLVAVMTVPEVPVPALFALLFGLSLLTPLSTGARSALLPRVLPPEVVVPARSLFRMVSQGAQIAGYAVGGGLLADLSPRAVLGAGVVTYAASACVLRVFLGAHPEKAHRDGPRASLAADSLRGVGQVLRDRPLRRVLLLGWLVPLLMVVPEALAAPSAAARGLPSSATGWWLAAGPVGTVAGELAGVWLVPAARRGGLTTPLAACGFVPLLVFVLDPSLAPALVLLAVSGLCGAYLLGLDQLLLDVTPPDLLGRAYTVNTSVLMATQGLGFAAAGAVAEVVPPDRVIAAAGFAGLVTVAVLRAPRRADRDGQTAQVVRRESAAGPDRHRAAS</sequence>
<organism evidence="8 9">
    <name type="scientific">Actinoallomurus bryophytorum</name>
    <dbReference type="NCBI Taxonomy" id="1490222"/>
    <lineage>
        <taxon>Bacteria</taxon>
        <taxon>Bacillati</taxon>
        <taxon>Actinomycetota</taxon>
        <taxon>Actinomycetes</taxon>
        <taxon>Streptosporangiales</taxon>
        <taxon>Thermomonosporaceae</taxon>
        <taxon>Actinoallomurus</taxon>
    </lineage>
</organism>
<feature type="region of interest" description="Disordered" evidence="6">
    <location>
        <begin position="406"/>
        <end position="427"/>
    </location>
</feature>
<gene>
    <name evidence="8" type="ORF">FB559_7242</name>
</gene>
<keyword evidence="2" id="KW-1003">Cell membrane</keyword>
<feature type="transmembrane region" description="Helical" evidence="7">
    <location>
        <begin position="265"/>
        <end position="285"/>
    </location>
</feature>
<dbReference type="PANTHER" id="PTHR23513">
    <property type="entry name" value="INTEGRAL MEMBRANE EFFLUX PROTEIN-RELATED"/>
    <property type="match status" value="1"/>
</dbReference>
<dbReference type="InterPro" id="IPR011701">
    <property type="entry name" value="MFS"/>
</dbReference>
<evidence type="ECO:0000256" key="7">
    <source>
        <dbReference type="SAM" id="Phobius"/>
    </source>
</evidence>
<evidence type="ECO:0000256" key="1">
    <source>
        <dbReference type="ARBA" id="ARBA00004651"/>
    </source>
</evidence>
<feature type="transmembrane region" description="Helical" evidence="7">
    <location>
        <begin position="175"/>
        <end position="195"/>
    </location>
</feature>
<evidence type="ECO:0000313" key="8">
    <source>
        <dbReference type="EMBL" id="TQM01482.1"/>
    </source>
</evidence>